<keyword evidence="4" id="KW-0121">Carboxypeptidase</keyword>
<dbReference type="InterPro" id="IPR000667">
    <property type="entry name" value="Peptidase_S13"/>
</dbReference>
<evidence type="ECO:0000256" key="2">
    <source>
        <dbReference type="ARBA" id="ARBA00022801"/>
    </source>
</evidence>
<evidence type="ECO:0000256" key="3">
    <source>
        <dbReference type="SAM" id="MobiDB-lite"/>
    </source>
</evidence>
<dbReference type="SUPFAM" id="SSF56601">
    <property type="entry name" value="beta-lactamase/transpeptidase-like"/>
    <property type="match status" value="1"/>
</dbReference>
<name>A0ABW7Y848_STRCE</name>
<accession>A0ABW7Y848</accession>
<evidence type="ECO:0000256" key="1">
    <source>
        <dbReference type="ARBA" id="ARBA00006096"/>
    </source>
</evidence>
<keyword evidence="5" id="KW-1185">Reference proteome</keyword>
<dbReference type="Pfam" id="PF02113">
    <property type="entry name" value="Peptidase_S13"/>
    <property type="match status" value="2"/>
</dbReference>
<dbReference type="Gene3D" id="3.50.80.20">
    <property type="entry name" value="D-Ala-D-Ala carboxypeptidase C, peptidase S13"/>
    <property type="match status" value="1"/>
</dbReference>
<gene>
    <name evidence="4" type="primary">dacB</name>
    <name evidence="4" type="ORF">ACIA8P_28530</name>
</gene>
<dbReference type="PRINTS" id="PR00922">
    <property type="entry name" value="DADACBPTASE3"/>
</dbReference>
<dbReference type="Gene3D" id="3.40.710.10">
    <property type="entry name" value="DD-peptidase/beta-lactamase superfamily"/>
    <property type="match status" value="2"/>
</dbReference>
<dbReference type="NCBIfam" id="TIGR00666">
    <property type="entry name" value="PBP4"/>
    <property type="match status" value="1"/>
</dbReference>
<dbReference type="Proteomes" id="UP001612415">
    <property type="component" value="Unassembled WGS sequence"/>
</dbReference>
<proteinExistence type="inferred from homology"/>
<dbReference type="EMBL" id="JBITDC010000011">
    <property type="protein sequence ID" value="MFI5678562.1"/>
    <property type="molecule type" value="Genomic_DNA"/>
</dbReference>
<dbReference type="RefSeq" id="WP_398659100.1">
    <property type="nucleotide sequence ID" value="NZ_JBITDC010000011.1"/>
</dbReference>
<dbReference type="PANTHER" id="PTHR30023:SF0">
    <property type="entry name" value="PENICILLIN-SENSITIVE CARBOXYPEPTIDASE A"/>
    <property type="match status" value="1"/>
</dbReference>
<comment type="similarity">
    <text evidence="1">Belongs to the peptidase S13 family.</text>
</comment>
<protein>
    <submittedName>
        <fullName evidence="4">D-alanyl-D-alanine carboxypeptidase/D-alanyl-D-alanine-endopeptidase</fullName>
        <ecNumber evidence="4">3.4.16.4</ecNumber>
    </submittedName>
</protein>
<dbReference type="GO" id="GO:0009002">
    <property type="term" value="F:serine-type D-Ala-D-Ala carboxypeptidase activity"/>
    <property type="evidence" value="ECO:0007669"/>
    <property type="project" value="UniProtKB-EC"/>
</dbReference>
<dbReference type="PANTHER" id="PTHR30023">
    <property type="entry name" value="D-ALANYL-D-ALANINE CARBOXYPEPTIDASE"/>
    <property type="match status" value="1"/>
</dbReference>
<evidence type="ECO:0000313" key="5">
    <source>
        <dbReference type="Proteomes" id="UP001612415"/>
    </source>
</evidence>
<dbReference type="InterPro" id="IPR012338">
    <property type="entry name" value="Beta-lactam/transpept-like"/>
</dbReference>
<organism evidence="4 5">
    <name type="scientific">Streptomyces cellulosae</name>
    <dbReference type="NCBI Taxonomy" id="1968"/>
    <lineage>
        <taxon>Bacteria</taxon>
        <taxon>Bacillati</taxon>
        <taxon>Actinomycetota</taxon>
        <taxon>Actinomycetes</taxon>
        <taxon>Kitasatosporales</taxon>
        <taxon>Streptomycetaceae</taxon>
        <taxon>Streptomyces</taxon>
    </lineage>
</organism>
<feature type="compositionally biased region" description="Low complexity" evidence="3">
    <location>
        <begin position="145"/>
        <end position="156"/>
    </location>
</feature>
<feature type="region of interest" description="Disordered" evidence="3">
    <location>
        <begin position="137"/>
        <end position="156"/>
    </location>
</feature>
<comment type="caution">
    <text evidence="4">The sequence shown here is derived from an EMBL/GenBank/DDBJ whole genome shotgun (WGS) entry which is preliminary data.</text>
</comment>
<keyword evidence="4" id="KW-0645">Protease</keyword>
<reference evidence="4 5" key="1">
    <citation type="submission" date="2024-10" db="EMBL/GenBank/DDBJ databases">
        <title>The Natural Products Discovery Center: Release of the First 8490 Sequenced Strains for Exploring Actinobacteria Biosynthetic Diversity.</title>
        <authorList>
            <person name="Kalkreuter E."/>
            <person name="Kautsar S.A."/>
            <person name="Yang D."/>
            <person name="Bader C.D."/>
            <person name="Teijaro C.N."/>
            <person name="Fluegel L."/>
            <person name="Davis C.M."/>
            <person name="Simpson J.R."/>
            <person name="Lauterbach L."/>
            <person name="Steele A.D."/>
            <person name="Gui C."/>
            <person name="Meng S."/>
            <person name="Li G."/>
            <person name="Viehrig K."/>
            <person name="Ye F."/>
            <person name="Su P."/>
            <person name="Kiefer A.F."/>
            <person name="Nichols A."/>
            <person name="Cepeda A.J."/>
            <person name="Yan W."/>
            <person name="Fan B."/>
            <person name="Jiang Y."/>
            <person name="Adhikari A."/>
            <person name="Zheng C.-J."/>
            <person name="Schuster L."/>
            <person name="Cowan T.M."/>
            <person name="Smanski M.J."/>
            <person name="Chevrette M.G."/>
            <person name="De Carvalho L.P.S."/>
            <person name="Shen B."/>
        </authorList>
    </citation>
    <scope>NUCLEOTIDE SEQUENCE [LARGE SCALE GENOMIC DNA]</scope>
    <source>
        <strain evidence="4 5">NPDC051599</strain>
    </source>
</reference>
<dbReference type="EC" id="3.4.16.4" evidence="4"/>
<evidence type="ECO:0000313" key="4">
    <source>
        <dbReference type="EMBL" id="MFI5678562.1"/>
    </source>
</evidence>
<sequence>MVVPELRSWRAARPRAARIANAVRPRLARAKDAVRPPVARAANAVRPGVARAANALRPPLERAATAAKPQVVRLARAAGPQLARIPRPKTVKTWQYTATAATAGLALAASVVTAAGPWDSTGQRTAERDRAVAMERTGGADHDGAPGTAAGAPRPAPSAASVLAALGGGADTVTSAPTGQGLSAVLGPLLKDAALGTRRGAVVVDVASGRRLYGTGADVPLTPASTTKIATAVAALTALGADHRLTTRAALEPDTGELVLVGGGDPTLTARQDAEGWASLRTLADRTAAALKKRGLHKVTLSYDTTLYAGPRLHPIGVNENLAPVTALMADEARTDDSASGPALRVSDPEADATRRFAAFLKADGIRTTAPGPSKATNRAESLATVSSPPLSALVERMLTNSDNDIAEALARQTALASGERADFAGAGKAVTDRLKQLGLPLKGARFHDGSGLDRADRLTANLLTALLVTAGDRSHPGLRTVLTGLPVAGFTGTLISRYTDGAAGIVRAKTGTLSGVNTLAGTVVDQDGHLLAFAFLTADTTDPGAAQSALDRTATALAGCGCR</sequence>
<keyword evidence="2 4" id="KW-0378">Hydrolase</keyword>